<sequence length="123" mass="13481">MYLTFISVATCLPATISCILVGQDGFGEMAVAGLIGGNVFQTLICSGLPWLLAALMNHAGRINIRINTNDIIYSAVTLPLCGLSVLACLRLTRWRLSIYSGFFMLVLYAVYVTIATLYELDYF</sequence>
<evidence type="ECO:0000256" key="2">
    <source>
        <dbReference type="ARBA" id="ARBA00005364"/>
    </source>
</evidence>
<dbReference type="RefSeq" id="XP_014671215.1">
    <property type="nucleotide sequence ID" value="XM_014815729.1"/>
</dbReference>
<dbReference type="InterPro" id="IPR044880">
    <property type="entry name" value="NCX_ion-bd_dom_sf"/>
</dbReference>
<evidence type="ECO:0000259" key="9">
    <source>
        <dbReference type="Pfam" id="PF01699"/>
    </source>
</evidence>
<evidence type="ECO:0000256" key="1">
    <source>
        <dbReference type="ARBA" id="ARBA00004141"/>
    </source>
</evidence>
<dbReference type="GeneID" id="106811985"/>
<keyword evidence="5 8" id="KW-0812">Transmembrane</keyword>
<keyword evidence="6 8" id="KW-1133">Transmembrane helix</keyword>
<dbReference type="Gene3D" id="1.20.1420.30">
    <property type="entry name" value="NCX, central ion-binding region"/>
    <property type="match status" value="1"/>
</dbReference>
<evidence type="ECO:0000313" key="10">
    <source>
        <dbReference type="Proteomes" id="UP000695022"/>
    </source>
</evidence>
<evidence type="ECO:0000256" key="8">
    <source>
        <dbReference type="SAM" id="Phobius"/>
    </source>
</evidence>
<evidence type="ECO:0000256" key="6">
    <source>
        <dbReference type="ARBA" id="ARBA00022989"/>
    </source>
</evidence>
<keyword evidence="4" id="KW-0109">Calcium transport</keyword>
<protein>
    <submittedName>
        <fullName evidence="11">Probable sodium/potassium/calcium exchanger CG1090</fullName>
    </submittedName>
</protein>
<dbReference type="InterPro" id="IPR004837">
    <property type="entry name" value="NaCa_Exmemb"/>
</dbReference>
<feature type="transmembrane region" description="Helical" evidence="8">
    <location>
        <begin position="71"/>
        <end position="92"/>
    </location>
</feature>
<dbReference type="Pfam" id="PF01699">
    <property type="entry name" value="Na_Ca_ex"/>
    <property type="match status" value="1"/>
</dbReference>
<comment type="subcellular location">
    <subcellularLocation>
        <location evidence="1">Membrane</location>
        <topology evidence="1">Multi-pass membrane protein</topology>
    </subcellularLocation>
</comment>
<evidence type="ECO:0000313" key="11">
    <source>
        <dbReference type="RefSeq" id="XP_014671215.1"/>
    </source>
</evidence>
<keyword evidence="4" id="KW-0106">Calcium</keyword>
<organism evidence="10 11">
    <name type="scientific">Priapulus caudatus</name>
    <name type="common">Priapulid worm</name>
    <dbReference type="NCBI Taxonomy" id="37621"/>
    <lineage>
        <taxon>Eukaryota</taxon>
        <taxon>Metazoa</taxon>
        <taxon>Ecdysozoa</taxon>
        <taxon>Scalidophora</taxon>
        <taxon>Priapulida</taxon>
        <taxon>Priapulimorpha</taxon>
        <taxon>Priapulimorphida</taxon>
        <taxon>Priapulidae</taxon>
        <taxon>Priapulus</taxon>
    </lineage>
</organism>
<keyword evidence="4" id="KW-0813">Transport</keyword>
<dbReference type="PANTHER" id="PTHR10846">
    <property type="entry name" value="SODIUM/POTASSIUM/CALCIUM EXCHANGER"/>
    <property type="match status" value="1"/>
</dbReference>
<evidence type="ECO:0000256" key="7">
    <source>
        <dbReference type="ARBA" id="ARBA00023136"/>
    </source>
</evidence>
<evidence type="ECO:0000256" key="4">
    <source>
        <dbReference type="ARBA" id="ARBA00022568"/>
    </source>
</evidence>
<feature type="transmembrane region" description="Helical" evidence="8">
    <location>
        <begin position="38"/>
        <end position="59"/>
    </location>
</feature>
<dbReference type="PANTHER" id="PTHR10846:SF73">
    <property type="entry name" value="SODIUM_CALCIUM EXCHANGER MEMBRANE REGION DOMAIN-CONTAINING PROTEIN"/>
    <property type="match status" value="1"/>
</dbReference>
<keyword evidence="7 8" id="KW-0472">Membrane</keyword>
<evidence type="ECO:0000256" key="5">
    <source>
        <dbReference type="ARBA" id="ARBA00022692"/>
    </source>
</evidence>
<proteinExistence type="inferred from homology"/>
<dbReference type="Proteomes" id="UP000695022">
    <property type="component" value="Unplaced"/>
</dbReference>
<keyword evidence="4" id="KW-0406">Ion transport</keyword>
<feature type="domain" description="Sodium/calcium exchanger membrane region" evidence="9">
    <location>
        <begin position="3"/>
        <end position="116"/>
    </location>
</feature>
<keyword evidence="3" id="KW-0050">Antiport</keyword>
<accession>A0ABM1EG94</accession>
<reference evidence="11" key="1">
    <citation type="submission" date="2025-08" db="UniProtKB">
        <authorList>
            <consortium name="RefSeq"/>
        </authorList>
    </citation>
    <scope>IDENTIFICATION</scope>
</reference>
<name>A0ABM1EG94_PRICU</name>
<comment type="similarity">
    <text evidence="2">Belongs to the Ca(2+):cation antiporter (CaCA) (TC 2.A.19) family. SLC24A subfamily.</text>
</comment>
<gene>
    <name evidence="11" type="primary">LOC106811985</name>
</gene>
<evidence type="ECO:0000256" key="3">
    <source>
        <dbReference type="ARBA" id="ARBA00022449"/>
    </source>
</evidence>
<dbReference type="InterPro" id="IPR004481">
    <property type="entry name" value="K/Na/Ca-exchanger"/>
</dbReference>
<feature type="transmembrane region" description="Helical" evidence="8">
    <location>
        <begin position="98"/>
        <end position="118"/>
    </location>
</feature>
<keyword evidence="10" id="KW-1185">Reference proteome</keyword>